<name>A0ABW3W393_9ACTN</name>
<sequence length="385" mass="41507">MTAVPDALGLVATLARTALDAEEGLPVGPVPLDGVDLGGLFEVAQRHRVQPLLRTHADVLGLPEELTGRLDAWHAMARRRTLLQSLETVRAWELLDRAGVGVLAVKGQPLAVQTAGRADARGPGDVDLLVDPDQLVEAHRLLTAAGWRPREGGQVEPGTWAWRHLTRWGNALTYAGEAADVDLHWRLDRMPDAHPPFGVLRARSERVTLGTSSVATLSRYDALRHLATHREGWIWLRTLVDLRRLARAEAALDGPLRPAAALSLALARATVGLPATVPVDVHRRLDDTPAPLLERVVRLHADGVPTAHTAAYGGRDVRGRLGEISSMTDLRHAAVELVLPAGVVLPVRARTAWTGVPRALGLRAADLSRKLRRDGPCAPPPEPAA</sequence>
<comment type="caution">
    <text evidence="1">The sequence shown here is derived from an EMBL/GenBank/DDBJ whole genome shotgun (WGS) entry which is preliminary data.</text>
</comment>
<dbReference type="EMBL" id="JBHTLX010000023">
    <property type="protein sequence ID" value="MFD1249766.1"/>
    <property type="molecule type" value="Genomic_DNA"/>
</dbReference>
<reference evidence="2" key="1">
    <citation type="journal article" date="2019" name="Int. J. Syst. Evol. Microbiol.">
        <title>The Global Catalogue of Microorganisms (GCM) 10K type strain sequencing project: providing services to taxonomists for standard genome sequencing and annotation.</title>
        <authorList>
            <consortium name="The Broad Institute Genomics Platform"/>
            <consortium name="The Broad Institute Genome Sequencing Center for Infectious Disease"/>
            <person name="Wu L."/>
            <person name="Ma J."/>
        </authorList>
    </citation>
    <scope>NUCLEOTIDE SEQUENCE [LARGE SCALE GENOMIC DNA]</scope>
    <source>
        <strain evidence="2">CCUG 52478</strain>
    </source>
</reference>
<keyword evidence="2" id="KW-1185">Reference proteome</keyword>
<dbReference type="Proteomes" id="UP001597229">
    <property type="component" value="Unassembled WGS sequence"/>
</dbReference>
<accession>A0ABW3W393</accession>
<protein>
    <submittedName>
        <fullName evidence="1">Nucleotidyltransferase family protein</fullName>
    </submittedName>
</protein>
<proteinExistence type="predicted"/>
<dbReference type="InterPro" id="IPR039498">
    <property type="entry name" value="NTP_transf_5"/>
</dbReference>
<evidence type="ECO:0000313" key="2">
    <source>
        <dbReference type="Proteomes" id="UP001597229"/>
    </source>
</evidence>
<evidence type="ECO:0000313" key="1">
    <source>
        <dbReference type="EMBL" id="MFD1249766.1"/>
    </source>
</evidence>
<gene>
    <name evidence="1" type="ORF">ACFQ3F_18350</name>
</gene>
<dbReference type="Pfam" id="PF14907">
    <property type="entry name" value="NTP_transf_5"/>
    <property type="match status" value="1"/>
</dbReference>
<dbReference type="RefSeq" id="WP_367917388.1">
    <property type="nucleotide sequence ID" value="NZ_BAABAC010000004.1"/>
</dbReference>
<organism evidence="1 2">
    <name type="scientific">Nocardioides ginsengisoli</name>
    <dbReference type="NCBI Taxonomy" id="363868"/>
    <lineage>
        <taxon>Bacteria</taxon>
        <taxon>Bacillati</taxon>
        <taxon>Actinomycetota</taxon>
        <taxon>Actinomycetes</taxon>
        <taxon>Propionibacteriales</taxon>
        <taxon>Nocardioidaceae</taxon>
        <taxon>Nocardioides</taxon>
    </lineage>
</organism>